<dbReference type="GO" id="GO:0005765">
    <property type="term" value="C:lysosomal membrane"/>
    <property type="evidence" value="ECO:0007669"/>
    <property type="project" value="UniProtKB-SubCell"/>
</dbReference>
<accession>A0AAJ7TVN8</accession>
<keyword evidence="6" id="KW-0862">Zinc</keyword>
<feature type="transmembrane region" description="Helical" evidence="9">
    <location>
        <begin position="181"/>
        <end position="201"/>
    </location>
</feature>
<proteinExistence type="predicted"/>
<keyword evidence="7" id="KW-0391">Immunity</keyword>
<dbReference type="Proteomes" id="UP001318040">
    <property type="component" value="Chromosome 41"/>
</dbReference>
<dbReference type="GO" id="GO:0005768">
    <property type="term" value="C:endosome"/>
    <property type="evidence" value="ECO:0007669"/>
    <property type="project" value="UniProtKB-SubCell"/>
</dbReference>
<evidence type="ECO:0000313" key="11">
    <source>
        <dbReference type="Proteomes" id="UP001318040"/>
    </source>
</evidence>
<dbReference type="PROSITE" id="PS51292">
    <property type="entry name" value="ZF_RING_CH"/>
    <property type="match status" value="1"/>
</dbReference>
<dbReference type="GO" id="GO:0008270">
    <property type="term" value="F:zinc ion binding"/>
    <property type="evidence" value="ECO:0007669"/>
    <property type="project" value="UniProtKB-KW"/>
</dbReference>
<evidence type="ECO:0000256" key="4">
    <source>
        <dbReference type="ARBA" id="ARBA00022723"/>
    </source>
</evidence>
<dbReference type="SMART" id="SM00744">
    <property type="entry name" value="RINGv"/>
    <property type="match status" value="1"/>
</dbReference>
<evidence type="ECO:0000256" key="7">
    <source>
        <dbReference type="ARBA" id="ARBA00022859"/>
    </source>
</evidence>
<feature type="region of interest" description="Disordered" evidence="8">
    <location>
        <begin position="240"/>
        <end position="261"/>
    </location>
</feature>
<keyword evidence="4" id="KW-0479">Metal-binding</keyword>
<keyword evidence="11" id="KW-1185">Reference proteome</keyword>
<name>A0AAJ7TVN8_PETMA</name>
<evidence type="ECO:0000256" key="1">
    <source>
        <dbReference type="ARBA" id="ARBA00004127"/>
    </source>
</evidence>
<dbReference type="KEGG" id="pmrn:116950910"/>
<dbReference type="PANTHER" id="PTHR45981">
    <property type="entry name" value="LD02310P"/>
    <property type="match status" value="1"/>
</dbReference>
<dbReference type="GeneID" id="116950910"/>
<dbReference type="Gene3D" id="3.30.40.10">
    <property type="entry name" value="Zinc/RING finger domain, C3HC4 (zinc finger)"/>
    <property type="match status" value="1"/>
</dbReference>
<dbReference type="RefSeq" id="XP_032824965.1">
    <property type="nucleotide sequence ID" value="XM_032969074.1"/>
</dbReference>
<feature type="compositionally biased region" description="Polar residues" evidence="8">
    <location>
        <begin position="240"/>
        <end position="253"/>
    </location>
</feature>
<evidence type="ECO:0000256" key="8">
    <source>
        <dbReference type="SAM" id="MobiDB-lite"/>
    </source>
</evidence>
<keyword evidence="9" id="KW-1133">Transmembrane helix</keyword>
<keyword evidence="9" id="KW-0812">Transmembrane</keyword>
<sequence>MKVARVKGAAFRRILPMERATVNVPLCVGETDSDSDSRSSSPLNVRMVPMWRWDSVRAAAGVACRICHCEGDEEGPLTAPCQCTGSLQFVHQACLQQWIKSSGASCCELCNYSFVMETTLKPLRKWEKLQMTARDMRKLTFSVVVHVVAIVCVVWSLYILVSRTAEEIRQAQHSGVLEWPFWTKLAVVAIGFTGGTVFMYVQCKVYVRMWRRLKAYNRIIHVRSCPEALAEELLSRRNLSTSSPARGLQQNPPNGKETEADALAVETHVTRCVDKGKCNAENTSE</sequence>
<dbReference type="InterPro" id="IPR011016">
    <property type="entry name" value="Znf_RING-CH"/>
</dbReference>
<keyword evidence="5" id="KW-0863">Zinc-finger</keyword>
<dbReference type="InterPro" id="IPR013083">
    <property type="entry name" value="Znf_RING/FYVE/PHD"/>
</dbReference>
<feature type="transmembrane region" description="Helical" evidence="9">
    <location>
        <begin position="139"/>
        <end position="161"/>
    </location>
</feature>
<evidence type="ECO:0000256" key="6">
    <source>
        <dbReference type="ARBA" id="ARBA00022833"/>
    </source>
</evidence>
<evidence type="ECO:0000256" key="2">
    <source>
        <dbReference type="ARBA" id="ARBA00004177"/>
    </source>
</evidence>
<dbReference type="AlphaFoldDB" id="A0AAJ7TVN8"/>
<organism evidence="11 12">
    <name type="scientific">Petromyzon marinus</name>
    <name type="common">Sea lamprey</name>
    <dbReference type="NCBI Taxonomy" id="7757"/>
    <lineage>
        <taxon>Eukaryota</taxon>
        <taxon>Metazoa</taxon>
        <taxon>Chordata</taxon>
        <taxon>Craniata</taxon>
        <taxon>Vertebrata</taxon>
        <taxon>Cyclostomata</taxon>
        <taxon>Hyperoartia</taxon>
        <taxon>Petromyzontiformes</taxon>
        <taxon>Petromyzontidae</taxon>
        <taxon>Petromyzon</taxon>
    </lineage>
</organism>
<protein>
    <submittedName>
        <fullName evidence="12">E3 ubiquitin-protein ligase MARCH8-like</fullName>
    </submittedName>
</protein>
<comment type="subcellular location">
    <subcellularLocation>
        <location evidence="1">Endomembrane system</location>
        <topology evidence="1">Multi-pass membrane protein</topology>
    </subcellularLocation>
    <subcellularLocation>
        <location evidence="2">Endosome</location>
    </subcellularLocation>
    <subcellularLocation>
        <location evidence="3">Lysosome membrane</location>
    </subcellularLocation>
</comment>
<evidence type="ECO:0000259" key="10">
    <source>
        <dbReference type="PROSITE" id="PS51292"/>
    </source>
</evidence>
<dbReference type="GO" id="GO:0002376">
    <property type="term" value="P:immune system process"/>
    <property type="evidence" value="ECO:0007669"/>
    <property type="project" value="UniProtKB-KW"/>
</dbReference>
<evidence type="ECO:0000256" key="3">
    <source>
        <dbReference type="ARBA" id="ARBA00004656"/>
    </source>
</evidence>
<dbReference type="SUPFAM" id="SSF57850">
    <property type="entry name" value="RING/U-box"/>
    <property type="match status" value="1"/>
</dbReference>
<reference evidence="12" key="1">
    <citation type="submission" date="2025-08" db="UniProtKB">
        <authorList>
            <consortium name="RefSeq"/>
        </authorList>
    </citation>
    <scope>IDENTIFICATION</scope>
    <source>
        <tissue evidence="12">Sperm</tissue>
    </source>
</reference>
<dbReference type="Pfam" id="PF12906">
    <property type="entry name" value="RINGv"/>
    <property type="match status" value="1"/>
</dbReference>
<feature type="domain" description="RING-CH-type" evidence="10">
    <location>
        <begin position="56"/>
        <end position="117"/>
    </location>
</feature>
<keyword evidence="9" id="KW-0472">Membrane</keyword>
<evidence type="ECO:0000313" key="12">
    <source>
        <dbReference type="RefSeq" id="XP_032824965.1"/>
    </source>
</evidence>
<evidence type="ECO:0000256" key="9">
    <source>
        <dbReference type="SAM" id="Phobius"/>
    </source>
</evidence>
<gene>
    <name evidence="12" type="primary">LOC116950910</name>
</gene>
<evidence type="ECO:0000256" key="5">
    <source>
        <dbReference type="ARBA" id="ARBA00022771"/>
    </source>
</evidence>